<sequence length="122" mass="14273">MQHQTTFKTSPLPRCFSAMEPSIPALAWMAWKIEEDGTARSPNIYTVIKIIKDIQNAEDILRIQRRAGGTVRPPSKKYATIKRRLQTLKERYQNGIIDLMTFHQKYYIWDKDLVTVTDKAFK</sequence>
<dbReference type="AlphaFoldDB" id="K1PVL7"/>
<accession>K1PVL7</accession>
<gene>
    <name evidence="1" type="ORF">CGI_10017769</name>
</gene>
<name>K1PVL7_MAGGI</name>
<dbReference type="HOGENOM" id="CLU_2028911_0_0_1"/>
<evidence type="ECO:0000313" key="1">
    <source>
        <dbReference type="EMBL" id="EKC25783.1"/>
    </source>
</evidence>
<proteinExistence type="predicted"/>
<dbReference type="InParanoid" id="K1PVL7"/>
<dbReference type="EMBL" id="JH815874">
    <property type="protein sequence ID" value="EKC25783.1"/>
    <property type="molecule type" value="Genomic_DNA"/>
</dbReference>
<organism evidence="1">
    <name type="scientific">Magallana gigas</name>
    <name type="common">Pacific oyster</name>
    <name type="synonym">Crassostrea gigas</name>
    <dbReference type="NCBI Taxonomy" id="29159"/>
    <lineage>
        <taxon>Eukaryota</taxon>
        <taxon>Metazoa</taxon>
        <taxon>Spiralia</taxon>
        <taxon>Lophotrochozoa</taxon>
        <taxon>Mollusca</taxon>
        <taxon>Bivalvia</taxon>
        <taxon>Autobranchia</taxon>
        <taxon>Pteriomorphia</taxon>
        <taxon>Ostreida</taxon>
        <taxon>Ostreoidea</taxon>
        <taxon>Ostreidae</taxon>
        <taxon>Magallana</taxon>
    </lineage>
</organism>
<reference evidence="1" key="1">
    <citation type="journal article" date="2012" name="Nature">
        <title>The oyster genome reveals stress adaptation and complexity of shell formation.</title>
        <authorList>
            <person name="Zhang G."/>
            <person name="Fang X."/>
            <person name="Guo X."/>
            <person name="Li L."/>
            <person name="Luo R."/>
            <person name="Xu F."/>
            <person name="Yang P."/>
            <person name="Zhang L."/>
            <person name="Wang X."/>
            <person name="Qi H."/>
            <person name="Xiong Z."/>
            <person name="Que H."/>
            <person name="Xie Y."/>
            <person name="Holland P.W."/>
            <person name="Paps J."/>
            <person name="Zhu Y."/>
            <person name="Wu F."/>
            <person name="Chen Y."/>
            <person name="Wang J."/>
            <person name="Peng C."/>
            <person name="Meng J."/>
            <person name="Yang L."/>
            <person name="Liu J."/>
            <person name="Wen B."/>
            <person name="Zhang N."/>
            <person name="Huang Z."/>
            <person name="Zhu Q."/>
            <person name="Feng Y."/>
            <person name="Mount A."/>
            <person name="Hedgecock D."/>
            <person name="Xu Z."/>
            <person name="Liu Y."/>
            <person name="Domazet-Loso T."/>
            <person name="Du Y."/>
            <person name="Sun X."/>
            <person name="Zhang S."/>
            <person name="Liu B."/>
            <person name="Cheng P."/>
            <person name="Jiang X."/>
            <person name="Li J."/>
            <person name="Fan D."/>
            <person name="Wang W."/>
            <person name="Fu W."/>
            <person name="Wang T."/>
            <person name="Wang B."/>
            <person name="Zhang J."/>
            <person name="Peng Z."/>
            <person name="Li Y."/>
            <person name="Li N."/>
            <person name="Wang J."/>
            <person name="Chen M."/>
            <person name="He Y."/>
            <person name="Tan F."/>
            <person name="Song X."/>
            <person name="Zheng Q."/>
            <person name="Huang R."/>
            <person name="Yang H."/>
            <person name="Du X."/>
            <person name="Chen L."/>
            <person name="Yang M."/>
            <person name="Gaffney P.M."/>
            <person name="Wang S."/>
            <person name="Luo L."/>
            <person name="She Z."/>
            <person name="Ming Y."/>
            <person name="Huang W."/>
            <person name="Zhang S."/>
            <person name="Huang B."/>
            <person name="Zhang Y."/>
            <person name="Qu T."/>
            <person name="Ni P."/>
            <person name="Miao G."/>
            <person name="Wang J."/>
            <person name="Wang Q."/>
            <person name="Steinberg C.E."/>
            <person name="Wang H."/>
            <person name="Li N."/>
            <person name="Qian L."/>
            <person name="Zhang G."/>
            <person name="Li Y."/>
            <person name="Yang H."/>
            <person name="Liu X."/>
            <person name="Wang J."/>
            <person name="Yin Y."/>
            <person name="Wang J."/>
        </authorList>
    </citation>
    <scope>NUCLEOTIDE SEQUENCE [LARGE SCALE GENOMIC DNA]</scope>
    <source>
        <strain evidence="1">05x7-T-G4-1.051#20</strain>
    </source>
</reference>
<protein>
    <submittedName>
        <fullName evidence="1">Uncharacterized protein</fullName>
    </submittedName>
</protein>